<sequence>MITDTIIVPDAPRSKWEEHNDYQREIINDLTARIVKGEIIDPGFIEITISPNYDNTLIRDFGIKNEIVSKAQFNEMLRRVKVKDVLGAIPMNPTHLVEIVVKRDKVECQYDGRLTRDVVAFEIIEATGEKLYYDAESMKDELVRLQREFHHPKTLNFMDFERQLRILNDNLRLNFSRDAISDALTQWYENSKKARLFYLFGQVGMGRTRGVGVVGVDQMWTDLAEKVFDTSHDGPDFIIAVLKKFIWQVKRKIRNSANVMLPVTNHLMPVILGPQGKGKSTFVNMFIAPLKELTLEVDFKMIEDDRNIDIWNSFILFLDEMGYASKANVDTIKNAITATTLTRRPMRSNSKVTVSQNATFIGCSNKTLAQLIKDPTGIRRFVGLQFSANPCWNTMNQIDYLKLWLSVDPNTEDPMLPFMDLLKDRQEEEREKGRVEEWLAQFEPSAGPAKEYGKTFYGLSKAGKIAAKDLFELYSEWEGVMFPGSYGRMSVNEWGHEMKRLLDNDPASVPFEKGTRSSKGVTYVHTGSLNIVPMAKAQKVGYVR</sequence>
<gene>
    <name evidence="2" type="ORF">JKG68_02875</name>
</gene>
<dbReference type="AlphaFoldDB" id="A0A936Z5F9"/>
<proteinExistence type="predicted"/>
<accession>A0A936Z5F9</accession>
<feature type="domain" description="Virulence-associated protein E-like" evidence="1">
    <location>
        <begin position="266"/>
        <end position="389"/>
    </location>
</feature>
<dbReference type="EMBL" id="JAEQMY010000003">
    <property type="protein sequence ID" value="MBL0402903.1"/>
    <property type="molecule type" value="Genomic_DNA"/>
</dbReference>
<organism evidence="2 3">
    <name type="scientific">Microvirga aerilata</name>
    <dbReference type="NCBI Taxonomy" id="670292"/>
    <lineage>
        <taxon>Bacteria</taxon>
        <taxon>Pseudomonadati</taxon>
        <taxon>Pseudomonadota</taxon>
        <taxon>Alphaproteobacteria</taxon>
        <taxon>Hyphomicrobiales</taxon>
        <taxon>Methylobacteriaceae</taxon>
        <taxon>Microvirga</taxon>
    </lineage>
</organism>
<dbReference type="InterPro" id="IPR027417">
    <property type="entry name" value="P-loop_NTPase"/>
</dbReference>
<evidence type="ECO:0000313" key="2">
    <source>
        <dbReference type="EMBL" id="MBL0402903.1"/>
    </source>
</evidence>
<dbReference type="Pfam" id="PF05272">
    <property type="entry name" value="VapE-like_dom"/>
    <property type="match status" value="1"/>
</dbReference>
<keyword evidence="3" id="KW-1185">Reference proteome</keyword>
<protein>
    <recommendedName>
        <fullName evidence="1">Virulence-associated protein E-like domain-containing protein</fullName>
    </recommendedName>
</protein>
<evidence type="ECO:0000259" key="1">
    <source>
        <dbReference type="Pfam" id="PF05272"/>
    </source>
</evidence>
<dbReference type="Proteomes" id="UP000605848">
    <property type="component" value="Unassembled WGS sequence"/>
</dbReference>
<reference evidence="2" key="1">
    <citation type="submission" date="2021-01" db="EMBL/GenBank/DDBJ databases">
        <title>Microvirga sp.</title>
        <authorList>
            <person name="Kim M.K."/>
        </authorList>
    </citation>
    <scope>NUCLEOTIDE SEQUENCE</scope>
    <source>
        <strain evidence="2">5420S-16</strain>
    </source>
</reference>
<evidence type="ECO:0000313" key="3">
    <source>
        <dbReference type="Proteomes" id="UP000605848"/>
    </source>
</evidence>
<name>A0A936Z5F9_9HYPH</name>
<comment type="caution">
    <text evidence="2">The sequence shown here is derived from an EMBL/GenBank/DDBJ whole genome shotgun (WGS) entry which is preliminary data.</text>
</comment>
<dbReference type="InterPro" id="IPR007936">
    <property type="entry name" value="VapE-like_dom"/>
</dbReference>
<dbReference type="RefSeq" id="WP_202055692.1">
    <property type="nucleotide sequence ID" value="NZ_JAEQMY010000003.1"/>
</dbReference>
<dbReference type="SUPFAM" id="SSF52540">
    <property type="entry name" value="P-loop containing nucleoside triphosphate hydrolases"/>
    <property type="match status" value="1"/>
</dbReference>